<evidence type="ECO:0000313" key="2">
    <source>
        <dbReference type="Proteomes" id="UP001396334"/>
    </source>
</evidence>
<keyword evidence="2" id="KW-1185">Reference proteome</keyword>
<gene>
    <name evidence="1" type="ORF">V6N11_013729</name>
</gene>
<protein>
    <submittedName>
        <fullName evidence="1">Uncharacterized protein</fullName>
    </submittedName>
</protein>
<organism evidence="1 2">
    <name type="scientific">Hibiscus sabdariffa</name>
    <name type="common">roselle</name>
    <dbReference type="NCBI Taxonomy" id="183260"/>
    <lineage>
        <taxon>Eukaryota</taxon>
        <taxon>Viridiplantae</taxon>
        <taxon>Streptophyta</taxon>
        <taxon>Embryophyta</taxon>
        <taxon>Tracheophyta</taxon>
        <taxon>Spermatophyta</taxon>
        <taxon>Magnoliopsida</taxon>
        <taxon>eudicotyledons</taxon>
        <taxon>Gunneridae</taxon>
        <taxon>Pentapetalae</taxon>
        <taxon>rosids</taxon>
        <taxon>malvids</taxon>
        <taxon>Malvales</taxon>
        <taxon>Malvaceae</taxon>
        <taxon>Malvoideae</taxon>
        <taxon>Hibiscus</taxon>
    </lineage>
</organism>
<accession>A0ABR2PDJ3</accession>
<evidence type="ECO:0000313" key="1">
    <source>
        <dbReference type="EMBL" id="KAK8986235.1"/>
    </source>
</evidence>
<dbReference type="Proteomes" id="UP001396334">
    <property type="component" value="Unassembled WGS sequence"/>
</dbReference>
<dbReference type="EMBL" id="JBBPBN010000064">
    <property type="protein sequence ID" value="KAK8986235.1"/>
    <property type="molecule type" value="Genomic_DNA"/>
</dbReference>
<proteinExistence type="predicted"/>
<name>A0ABR2PDJ3_9ROSI</name>
<comment type="caution">
    <text evidence="1">The sequence shown here is derived from an EMBL/GenBank/DDBJ whole genome shotgun (WGS) entry which is preliminary data.</text>
</comment>
<reference evidence="1 2" key="1">
    <citation type="journal article" date="2024" name="G3 (Bethesda)">
        <title>Genome assembly of Hibiscus sabdariffa L. provides insights into metabolisms of medicinal natural products.</title>
        <authorList>
            <person name="Kim T."/>
        </authorList>
    </citation>
    <scope>NUCLEOTIDE SEQUENCE [LARGE SCALE GENOMIC DNA]</scope>
    <source>
        <strain evidence="1">TK-2024</strain>
        <tissue evidence="1">Old leaves</tissue>
    </source>
</reference>
<sequence length="268" mass="31157">MRLEWPSPGLRHRVTAAVRHWNEAHECVRNGGCTMSTHFSSFFLQVLARWVAYVDRYRVFGRVDEWFFISVFDMGQSMVKMVHWYVECKVDKGILDEFRQRLVDEFEVLKGKRSVENASCRRNRKLSGNARWPEKSSRVVMVDISLGWQKNERSKTIMCNESYITGHVWLIIVTCGQRLGRKGAAEGTFPNRDDWGYNSRLELQIGVIGLRESGWMSGPKNNMEYKGLRIPGNDGLNDWVFMSIEGRHDGKDSMLVDRKRTDRGLEIN</sequence>